<keyword evidence="3" id="KW-1185">Reference proteome</keyword>
<accession>A0A1W5ZW13</accession>
<dbReference type="Proteomes" id="UP000192527">
    <property type="component" value="Chromosome"/>
</dbReference>
<protein>
    <submittedName>
        <fullName evidence="2">YlmC/YmxH family sporulation protein</fullName>
    </submittedName>
</protein>
<dbReference type="SUPFAM" id="SSF50346">
    <property type="entry name" value="PRC-barrel domain"/>
    <property type="match status" value="1"/>
</dbReference>
<dbReference type="KEGG" id="hmn:HM131_11665"/>
<dbReference type="PANTHER" id="PTHR40061">
    <property type="entry name" value="SPORULATION PROTEIN YLMC-RELATED"/>
    <property type="match status" value="1"/>
</dbReference>
<dbReference type="Gene3D" id="2.30.30.240">
    <property type="entry name" value="PRC-barrel domain"/>
    <property type="match status" value="1"/>
</dbReference>
<dbReference type="AlphaFoldDB" id="A0A1W5ZW13"/>
<evidence type="ECO:0000313" key="2">
    <source>
        <dbReference type="EMBL" id="ARI77459.1"/>
    </source>
</evidence>
<dbReference type="Pfam" id="PF05239">
    <property type="entry name" value="PRC"/>
    <property type="match status" value="1"/>
</dbReference>
<evidence type="ECO:0000259" key="1">
    <source>
        <dbReference type="Pfam" id="PF05239"/>
    </source>
</evidence>
<dbReference type="OrthoDB" id="2468688at2"/>
<reference evidence="2 3" key="1">
    <citation type="submission" date="2017-04" db="EMBL/GenBank/DDBJ databases">
        <title>The whole genome sequencing and assembly of Halobacillus mangrovi strain.</title>
        <authorList>
            <person name="Lee S.-J."/>
            <person name="Park M.-K."/>
            <person name="Kim J.-Y."/>
            <person name="Lee Y.-J."/>
            <person name="Yi H."/>
            <person name="Bahn Y.-S."/>
            <person name="Kim J.F."/>
            <person name="Lee D.-W."/>
        </authorList>
    </citation>
    <scope>NUCLEOTIDE SEQUENCE [LARGE SCALE GENOMIC DNA]</scope>
    <source>
        <strain evidence="2 3">KTB 131</strain>
    </source>
</reference>
<sequence length="77" mass="8476">MRLKSLAKKEVIDVESGAKLGVLGKADLIIDPESGQIESLVILNLSLMGIGSMRKEMVINWEQIITIGEDTILLRKI</sequence>
<dbReference type="STRING" id="402384.HM131_11665"/>
<evidence type="ECO:0000313" key="3">
    <source>
        <dbReference type="Proteomes" id="UP000192527"/>
    </source>
</evidence>
<dbReference type="PANTHER" id="PTHR40061:SF1">
    <property type="entry name" value="SPORULATION PROTEIN YLMC-RELATED"/>
    <property type="match status" value="1"/>
</dbReference>
<proteinExistence type="predicted"/>
<dbReference type="NCBIfam" id="TIGR02888">
    <property type="entry name" value="spore_YlmC_YmxH"/>
    <property type="match status" value="1"/>
</dbReference>
<gene>
    <name evidence="2" type="ORF">HM131_11665</name>
</gene>
<dbReference type="InterPro" id="IPR027275">
    <property type="entry name" value="PRC-brl_dom"/>
</dbReference>
<organism evidence="2 3">
    <name type="scientific">Halobacillus mangrovi</name>
    <dbReference type="NCBI Taxonomy" id="402384"/>
    <lineage>
        <taxon>Bacteria</taxon>
        <taxon>Bacillati</taxon>
        <taxon>Bacillota</taxon>
        <taxon>Bacilli</taxon>
        <taxon>Bacillales</taxon>
        <taxon>Bacillaceae</taxon>
        <taxon>Halobacillus</taxon>
    </lineage>
</organism>
<dbReference type="EMBL" id="CP020772">
    <property type="protein sequence ID" value="ARI77459.1"/>
    <property type="molecule type" value="Genomic_DNA"/>
</dbReference>
<name>A0A1W5ZW13_9BACI</name>
<dbReference type="InterPro" id="IPR014238">
    <property type="entry name" value="Spore_YlmC/YmxH"/>
</dbReference>
<dbReference type="RefSeq" id="WP_085029925.1">
    <property type="nucleotide sequence ID" value="NZ_CP020772.1"/>
</dbReference>
<feature type="domain" description="PRC-barrel" evidence="1">
    <location>
        <begin position="2"/>
        <end position="75"/>
    </location>
</feature>
<dbReference type="InterPro" id="IPR011033">
    <property type="entry name" value="PRC_barrel-like_sf"/>
</dbReference>